<protein>
    <submittedName>
        <fullName evidence="2">Uncharacterized protein</fullName>
    </submittedName>
</protein>
<reference evidence="2 3" key="1">
    <citation type="submission" date="2020-07" db="EMBL/GenBank/DDBJ databases">
        <title>Comparative genomics of pyrophilous fungi reveals a link between fire events and developmental genes.</title>
        <authorList>
            <consortium name="DOE Joint Genome Institute"/>
            <person name="Steindorff A.S."/>
            <person name="Carver A."/>
            <person name="Calhoun S."/>
            <person name="Stillman K."/>
            <person name="Liu H."/>
            <person name="Lipzen A."/>
            <person name="Pangilinan J."/>
            <person name="Labutti K."/>
            <person name="Bruns T.D."/>
            <person name="Grigoriev I.V."/>
        </authorList>
    </citation>
    <scope>NUCLEOTIDE SEQUENCE [LARGE SCALE GENOMIC DNA]</scope>
    <source>
        <strain evidence="2 3">CBS 144469</strain>
    </source>
</reference>
<dbReference type="AlphaFoldDB" id="A0A8H6HDW0"/>
<evidence type="ECO:0000313" key="3">
    <source>
        <dbReference type="Proteomes" id="UP000521943"/>
    </source>
</evidence>
<keyword evidence="3" id="KW-1185">Reference proteome</keyword>
<accession>A0A8H6HDW0</accession>
<evidence type="ECO:0000256" key="1">
    <source>
        <dbReference type="SAM" id="MobiDB-lite"/>
    </source>
</evidence>
<organism evidence="2 3">
    <name type="scientific">Ephemerocybe angulata</name>
    <dbReference type="NCBI Taxonomy" id="980116"/>
    <lineage>
        <taxon>Eukaryota</taxon>
        <taxon>Fungi</taxon>
        <taxon>Dikarya</taxon>
        <taxon>Basidiomycota</taxon>
        <taxon>Agaricomycotina</taxon>
        <taxon>Agaricomycetes</taxon>
        <taxon>Agaricomycetidae</taxon>
        <taxon>Agaricales</taxon>
        <taxon>Agaricineae</taxon>
        <taxon>Psathyrellaceae</taxon>
        <taxon>Ephemerocybe</taxon>
    </lineage>
</organism>
<feature type="region of interest" description="Disordered" evidence="1">
    <location>
        <begin position="86"/>
        <end position="120"/>
    </location>
</feature>
<feature type="compositionally biased region" description="Polar residues" evidence="1">
    <location>
        <begin position="21"/>
        <end position="30"/>
    </location>
</feature>
<evidence type="ECO:0000313" key="2">
    <source>
        <dbReference type="EMBL" id="KAF6743986.1"/>
    </source>
</evidence>
<proteinExistence type="predicted"/>
<gene>
    <name evidence="2" type="ORF">DFP72DRAFT_1079283</name>
</gene>
<feature type="region of interest" description="Disordered" evidence="1">
    <location>
        <begin position="1"/>
        <end position="33"/>
    </location>
</feature>
<dbReference type="Proteomes" id="UP000521943">
    <property type="component" value="Unassembled WGS sequence"/>
</dbReference>
<feature type="compositionally biased region" description="Polar residues" evidence="1">
    <location>
        <begin position="86"/>
        <end position="108"/>
    </location>
</feature>
<comment type="caution">
    <text evidence="2">The sequence shown here is derived from an EMBL/GenBank/DDBJ whole genome shotgun (WGS) entry which is preliminary data.</text>
</comment>
<name>A0A8H6HDW0_9AGAR</name>
<sequence>MDDEIFGMRTSARAGRRDSGPKTSLSTPSFSAPFARSFPAIRSSRSPSPSTRGIVTALEMLFIVNGRTTAGTMMDLGFKIGSGDATSSKGCRLNTSPGTQSRRSQYKSGSADDGDAPQMDSGLKAQKKNMLTKGYRCKGKLASWARFKKAPCLPSCDILAGEEYSKELLLLGRWLDIIIKCKVNNLSTWGNNPRLTWGRR</sequence>
<dbReference type="EMBL" id="JACGCI010000131">
    <property type="protein sequence ID" value="KAF6743986.1"/>
    <property type="molecule type" value="Genomic_DNA"/>
</dbReference>